<comment type="caution">
    <text evidence="6">The sequence shown here is derived from an EMBL/GenBank/DDBJ whole genome shotgun (WGS) entry which is preliminary data.</text>
</comment>
<dbReference type="Proteomes" id="UP000703269">
    <property type="component" value="Unassembled WGS sequence"/>
</dbReference>
<dbReference type="PROSITE" id="PS01360">
    <property type="entry name" value="ZF_MYND_1"/>
    <property type="match status" value="1"/>
</dbReference>
<keyword evidence="2 4" id="KW-0863">Zinc-finger</keyword>
<evidence type="ECO:0000259" key="5">
    <source>
        <dbReference type="PROSITE" id="PS50865"/>
    </source>
</evidence>
<dbReference type="InterPro" id="IPR002893">
    <property type="entry name" value="Znf_MYND"/>
</dbReference>
<dbReference type="InterPro" id="IPR024119">
    <property type="entry name" value="TF_DEAF-1"/>
</dbReference>
<dbReference type="OrthoDB" id="432970at2759"/>
<evidence type="ECO:0000313" key="6">
    <source>
        <dbReference type="EMBL" id="GJE85091.1"/>
    </source>
</evidence>
<dbReference type="Pfam" id="PF14737">
    <property type="entry name" value="DUF4470"/>
    <property type="match status" value="1"/>
</dbReference>
<evidence type="ECO:0000256" key="3">
    <source>
        <dbReference type="ARBA" id="ARBA00022833"/>
    </source>
</evidence>
<dbReference type="GO" id="GO:0000981">
    <property type="term" value="F:DNA-binding transcription factor activity, RNA polymerase II-specific"/>
    <property type="evidence" value="ECO:0007669"/>
    <property type="project" value="TreeGrafter"/>
</dbReference>
<evidence type="ECO:0000256" key="4">
    <source>
        <dbReference type="PROSITE-ProRule" id="PRU00134"/>
    </source>
</evidence>
<evidence type="ECO:0000256" key="1">
    <source>
        <dbReference type="ARBA" id="ARBA00022723"/>
    </source>
</evidence>
<evidence type="ECO:0000313" key="7">
    <source>
        <dbReference type="Proteomes" id="UP000703269"/>
    </source>
</evidence>
<gene>
    <name evidence="6" type="ORF">PsYK624_011680</name>
</gene>
<dbReference type="SUPFAM" id="SSF144232">
    <property type="entry name" value="HIT/MYND zinc finger-like"/>
    <property type="match status" value="1"/>
</dbReference>
<evidence type="ECO:0000256" key="2">
    <source>
        <dbReference type="ARBA" id="ARBA00022771"/>
    </source>
</evidence>
<dbReference type="EMBL" id="BPQB01000002">
    <property type="protein sequence ID" value="GJE85091.1"/>
    <property type="molecule type" value="Genomic_DNA"/>
</dbReference>
<reference evidence="6 7" key="1">
    <citation type="submission" date="2021-08" db="EMBL/GenBank/DDBJ databases">
        <title>Draft Genome Sequence of Phanerochaete sordida strain YK-624.</title>
        <authorList>
            <person name="Mori T."/>
            <person name="Dohra H."/>
            <person name="Suzuki T."/>
            <person name="Kawagishi H."/>
            <person name="Hirai H."/>
        </authorList>
    </citation>
    <scope>NUCLEOTIDE SEQUENCE [LARGE SCALE GENOMIC DNA]</scope>
    <source>
        <strain evidence="6 7">YK-624</strain>
    </source>
</reference>
<keyword evidence="1" id="KW-0479">Metal-binding</keyword>
<keyword evidence="7" id="KW-1185">Reference proteome</keyword>
<accession>A0A9P3L7I2</accession>
<dbReference type="InterPro" id="IPR027974">
    <property type="entry name" value="DUF4470"/>
</dbReference>
<sequence>MAKTLVWPAYRAFCPLGNTSPISLLGHMPPEQDASILLLGCGDPRNVLFTLQAHGANQPSASRKLDFTYCNVDPAILARAIVLFTLIAEGEHVARPSLVWSAFYHVFLDEASTNALLEHCEKLLELSADLDTWNTCHYAHFLEIGSSFTLSQLRRQWSLYVQTRSQPPVYKTFIKEEIISYIQKVYNDGSTLGGASVARSAGPAWQQAVDMGGASSRAFWRSGTTFTSQRDIESATEVNPMFMFSHGLDGFVLYEGTSALASFHMAPMVAAAGSKEKVNLEKAVEFARLQFRAWCETFSACIRDSSRKITIRFVLADPLGFCQALTIAGRGGDPSKYPRVTPWRASLLQLDGKGYTSCTAPLYFDTIDTSNLSDHLGLLNFVLAAKPLLKPTPSSVLYTETLLPNGDDPFVSCLESLRGDMTSMSILLDITPVPYLAGFNTQSSTHELMRTYLQQEVAQAHERLVWKMPSQLTLGTCHPLSADPDELAGLLFEVYKRMFAHESIGEIPEAEWRAWLDRIHFTRRSFANLLCCIAHHVRADWTLAVKRLGELLRADPSPLRDMRNYQDLLMHLHLLGLHSSGEFQSGSLQSNPSMGLLRDWSTAPPVVCIAFLVPRMKLKFVEANREPINIYFAIELANATGTHRFSSFDTAFGSLLVAGTGEHAHGIIEEDPNYIPGSASVVVSACVPAWLLADDLDTTTIRLVIVDTIARQMWHPALGKHLVVHEVPLHPASGVHILRERPTIYGDAPAAIPCLPPPKLPTEPATITLSISDAKVQKMTRRADVTEPEAKAALAIKSTSVTVKQASGCELLLSIGLLSREKLGFPFGIDAAQAKLRVARQSSYIEVVVSPSLFGGRNAPVRFPMVMHGKTPVPWAMHRVDLDCLPNFVPGSVPKADSNWINFHLSFSFSEREMTTSMDPMARIKDHIRQLILDFVVPTPEGVTPFVFAIHRGNVAQPDIVFFTTGVRFDLAAHTLVADSFVLCVESSNAHELLPFLGHIRHAYFLPVIDIELDAWKQLLPSLVERCRTWEHGFDCMYLASDADDCNTPALCNCGRGRVTPEFHQHAEWAPFIPHVTRVAISPLFAVPCREPVVTFLRQERDKALEAKRSRASATPTQSQADAQKETTRCLACNAELALEKRMVCSRCKVALYCDRDCQLEHWKVHKRICKDE</sequence>
<dbReference type="Pfam" id="PF01753">
    <property type="entry name" value="zf-MYND"/>
    <property type="match status" value="1"/>
</dbReference>
<dbReference type="PANTHER" id="PTHR10237:SF15">
    <property type="entry name" value="LD37257P"/>
    <property type="match status" value="1"/>
</dbReference>
<name>A0A9P3L7I2_9APHY</name>
<dbReference type="Gene3D" id="6.10.140.2220">
    <property type="match status" value="1"/>
</dbReference>
<dbReference type="AlphaFoldDB" id="A0A9P3L7I2"/>
<feature type="domain" description="MYND-type" evidence="5">
    <location>
        <begin position="1130"/>
        <end position="1170"/>
    </location>
</feature>
<dbReference type="PANTHER" id="PTHR10237">
    <property type="entry name" value="DEFORMED EPIDERMAL AUTOREGULATORY FACTOR 1 HOMOLOG SUPPRESSIN"/>
    <property type="match status" value="1"/>
</dbReference>
<organism evidence="6 7">
    <name type="scientific">Phanerochaete sordida</name>
    <dbReference type="NCBI Taxonomy" id="48140"/>
    <lineage>
        <taxon>Eukaryota</taxon>
        <taxon>Fungi</taxon>
        <taxon>Dikarya</taxon>
        <taxon>Basidiomycota</taxon>
        <taxon>Agaricomycotina</taxon>
        <taxon>Agaricomycetes</taxon>
        <taxon>Polyporales</taxon>
        <taxon>Phanerochaetaceae</taxon>
        <taxon>Phanerochaete</taxon>
    </lineage>
</organism>
<dbReference type="PROSITE" id="PS50865">
    <property type="entry name" value="ZF_MYND_2"/>
    <property type="match status" value="1"/>
</dbReference>
<dbReference type="GO" id="GO:0005634">
    <property type="term" value="C:nucleus"/>
    <property type="evidence" value="ECO:0007669"/>
    <property type="project" value="TreeGrafter"/>
</dbReference>
<keyword evidence="3" id="KW-0862">Zinc</keyword>
<protein>
    <submittedName>
        <fullName evidence="6">DUF4470 and zf-MYND domain-containing protein</fullName>
    </submittedName>
</protein>
<dbReference type="GO" id="GO:0008270">
    <property type="term" value="F:zinc ion binding"/>
    <property type="evidence" value="ECO:0007669"/>
    <property type="project" value="UniProtKB-KW"/>
</dbReference>
<proteinExistence type="predicted"/>